<feature type="domain" description="AMP-binding enzyme C-terminal" evidence="6">
    <location>
        <begin position="422"/>
        <end position="496"/>
    </location>
</feature>
<comment type="caution">
    <text evidence="7">The sequence shown here is derived from an EMBL/GenBank/DDBJ whole genome shotgun (WGS) entry which is preliminary data.</text>
</comment>
<gene>
    <name evidence="7" type="ORF">ACFQRI_01195</name>
</gene>
<keyword evidence="2" id="KW-0436">Ligase</keyword>
<evidence type="ECO:0000313" key="8">
    <source>
        <dbReference type="Proteomes" id="UP001596504"/>
    </source>
</evidence>
<feature type="domain" description="AMP-dependent synthetase/ligase" evidence="5">
    <location>
        <begin position="15"/>
        <end position="372"/>
    </location>
</feature>
<dbReference type="InterPro" id="IPR020845">
    <property type="entry name" value="AMP-binding_CS"/>
</dbReference>
<dbReference type="SUPFAM" id="SSF56801">
    <property type="entry name" value="Acetyl-CoA synthetase-like"/>
    <property type="match status" value="1"/>
</dbReference>
<dbReference type="InterPro" id="IPR025110">
    <property type="entry name" value="AMP-bd_C"/>
</dbReference>
<keyword evidence="3" id="KW-0276">Fatty acid metabolism</keyword>
<dbReference type="Proteomes" id="UP001596504">
    <property type="component" value="Unassembled WGS sequence"/>
</dbReference>
<evidence type="ECO:0000259" key="6">
    <source>
        <dbReference type="Pfam" id="PF13193"/>
    </source>
</evidence>
<protein>
    <submittedName>
        <fullName evidence="7">AMP-binding protein</fullName>
    </submittedName>
</protein>
<evidence type="ECO:0000256" key="4">
    <source>
        <dbReference type="ARBA" id="ARBA00023098"/>
    </source>
</evidence>
<dbReference type="Pfam" id="PF13193">
    <property type="entry name" value="AMP-binding_C"/>
    <property type="match status" value="1"/>
</dbReference>
<evidence type="ECO:0000256" key="3">
    <source>
        <dbReference type="ARBA" id="ARBA00022832"/>
    </source>
</evidence>
<dbReference type="Pfam" id="PF00501">
    <property type="entry name" value="AMP-binding"/>
    <property type="match status" value="1"/>
</dbReference>
<name>A0ABW2LC01_9PSEU</name>
<dbReference type="Gene3D" id="3.40.50.12780">
    <property type="entry name" value="N-terminal domain of ligase-like"/>
    <property type="match status" value="1"/>
</dbReference>
<dbReference type="InterPro" id="IPR000873">
    <property type="entry name" value="AMP-dep_synth/lig_dom"/>
</dbReference>
<accession>A0ABW2LC01</accession>
<dbReference type="Gene3D" id="3.30.300.30">
    <property type="match status" value="1"/>
</dbReference>
<comment type="similarity">
    <text evidence="1">Belongs to the ATP-dependent AMP-binding enzyme family.</text>
</comment>
<dbReference type="RefSeq" id="WP_380663139.1">
    <property type="nucleotide sequence ID" value="NZ_JBHTCJ010000001.1"/>
</dbReference>
<dbReference type="PANTHER" id="PTHR43859:SF4">
    <property type="entry name" value="BUTANOATE--COA LIGASE AAE1-RELATED"/>
    <property type="match status" value="1"/>
</dbReference>
<dbReference type="EMBL" id="JBHTCJ010000001">
    <property type="protein sequence ID" value="MFC7340008.1"/>
    <property type="molecule type" value="Genomic_DNA"/>
</dbReference>
<dbReference type="PANTHER" id="PTHR43859">
    <property type="entry name" value="ACYL-ACTIVATING ENZYME"/>
    <property type="match status" value="1"/>
</dbReference>
<dbReference type="InterPro" id="IPR042099">
    <property type="entry name" value="ANL_N_sf"/>
</dbReference>
<evidence type="ECO:0000313" key="7">
    <source>
        <dbReference type="EMBL" id="MFC7340008.1"/>
    </source>
</evidence>
<evidence type="ECO:0000256" key="2">
    <source>
        <dbReference type="ARBA" id="ARBA00022598"/>
    </source>
</evidence>
<dbReference type="InterPro" id="IPR045851">
    <property type="entry name" value="AMP-bd_C_sf"/>
</dbReference>
<proteinExistence type="inferred from homology"/>
<organism evidence="7 8">
    <name type="scientific">Saccharopolyspora griseoalba</name>
    <dbReference type="NCBI Taxonomy" id="1431848"/>
    <lineage>
        <taxon>Bacteria</taxon>
        <taxon>Bacillati</taxon>
        <taxon>Actinomycetota</taxon>
        <taxon>Actinomycetes</taxon>
        <taxon>Pseudonocardiales</taxon>
        <taxon>Pseudonocardiaceae</taxon>
        <taxon>Saccharopolyspora</taxon>
    </lineage>
</organism>
<dbReference type="PROSITE" id="PS00455">
    <property type="entry name" value="AMP_BINDING"/>
    <property type="match status" value="1"/>
</dbReference>
<sequence length="510" mass="55269">MSGIAFRELTPVSFLERAAAVFADRPAVVDGGETWTYERLWDRAQRLAGLLRERGVRPGDRVAVLAPNTHLLLEAHYGVPLAGAVLVALNTRLAPGEIGYILQHSEAGLVLVDSEHRGVLDEAMAAPVPVIDSVEYDALVDGAEPHRVEVADERSLLSINYTSGTTGRPKGVMYHHRGAYLQALAMAFHAELDTAARYLWTLPMFHCNGWCFPWAVTAAGGAHHCLRKVDPAEIWRAIAEDGITHFCGAPTVLTALAEHPDAADPGRALRVFSGGAPPWPALLARMGELGIDVRHLYGLTETFGPAAVCEPQPEWPADLRQRASLIARQGIANVVAEPVRVVDPASGADVPADARTPGEILLRGNNVMLGYYRDEQATESATLDGWFRTGDLGVRHPDGYVELRDRIKDVIISGGENITSVEVENAITAHEDVLEAAVVAAPHDKWGEVPVAYVALRESASLDEAELVAFVRERIAGFKVPKRVVFGELPKTSTGKLQKNVLRERAKTVP</sequence>
<keyword evidence="4" id="KW-0443">Lipid metabolism</keyword>
<evidence type="ECO:0000256" key="1">
    <source>
        <dbReference type="ARBA" id="ARBA00006432"/>
    </source>
</evidence>
<reference evidence="8" key="1">
    <citation type="journal article" date="2019" name="Int. J. Syst. Evol. Microbiol.">
        <title>The Global Catalogue of Microorganisms (GCM) 10K type strain sequencing project: providing services to taxonomists for standard genome sequencing and annotation.</title>
        <authorList>
            <consortium name="The Broad Institute Genomics Platform"/>
            <consortium name="The Broad Institute Genome Sequencing Center for Infectious Disease"/>
            <person name="Wu L."/>
            <person name="Ma J."/>
        </authorList>
    </citation>
    <scope>NUCLEOTIDE SEQUENCE [LARGE SCALE GENOMIC DNA]</scope>
    <source>
        <strain evidence="8">WLHS5</strain>
    </source>
</reference>
<evidence type="ECO:0000259" key="5">
    <source>
        <dbReference type="Pfam" id="PF00501"/>
    </source>
</evidence>
<keyword evidence="8" id="KW-1185">Reference proteome</keyword>